<feature type="signal peptide" evidence="8">
    <location>
        <begin position="1"/>
        <end position="18"/>
    </location>
</feature>
<reference evidence="9 10" key="1">
    <citation type="journal article" date="2019" name="ISME J.">
        <title>Genome analyses of uncultured TG2/ZB3 bacteria in 'Margulisbacteria' specifically attached to ectosymbiotic spirochetes of protists in the termite gut.</title>
        <authorList>
            <person name="Utami Y.D."/>
            <person name="Kuwahara H."/>
            <person name="Igai K."/>
            <person name="Murakami T."/>
            <person name="Sugaya K."/>
            <person name="Morikawa T."/>
            <person name="Nagura Y."/>
            <person name="Yuki M."/>
            <person name="Deevong P."/>
            <person name="Inoue T."/>
            <person name="Kihara K."/>
            <person name="Lo N."/>
            <person name="Yamada A."/>
            <person name="Ohkuma M."/>
            <person name="Hongoh Y."/>
        </authorList>
    </citation>
    <scope>NUCLEOTIDE SEQUENCE [LARGE SCALE GENOMIC DNA]</scope>
    <source>
        <strain evidence="9">NkOx7-01</strain>
    </source>
</reference>
<dbReference type="Proteomes" id="UP000269352">
    <property type="component" value="Unassembled WGS sequence"/>
</dbReference>
<evidence type="ECO:0000256" key="6">
    <source>
        <dbReference type="ARBA" id="ARBA00023136"/>
    </source>
</evidence>
<organism evidence="9 10">
    <name type="scientific">Termititenax aidoneus</name>
    <dbReference type="NCBI Taxonomy" id="2218524"/>
    <lineage>
        <taxon>Bacteria</taxon>
        <taxon>Bacillati</taxon>
        <taxon>Candidatus Margulisiibacteriota</taxon>
        <taxon>Candidatus Termititenacia</taxon>
        <taxon>Candidatus Termititenacales</taxon>
        <taxon>Candidatus Termititenacaceae</taxon>
        <taxon>Candidatus Termititenax</taxon>
    </lineage>
</organism>
<evidence type="ECO:0000256" key="2">
    <source>
        <dbReference type="ARBA" id="ARBA00007613"/>
    </source>
</evidence>
<evidence type="ECO:0000256" key="4">
    <source>
        <dbReference type="ARBA" id="ARBA00022452"/>
    </source>
</evidence>
<dbReference type="Gene3D" id="1.20.1600.10">
    <property type="entry name" value="Outer membrane efflux proteins (OEP)"/>
    <property type="match status" value="1"/>
</dbReference>
<dbReference type="PANTHER" id="PTHR30026:SF20">
    <property type="entry name" value="OUTER MEMBRANE PROTEIN TOLC"/>
    <property type="match status" value="1"/>
</dbReference>
<evidence type="ECO:0000313" key="10">
    <source>
        <dbReference type="Proteomes" id="UP000269352"/>
    </source>
</evidence>
<dbReference type="EMBL" id="BGZN01000018">
    <property type="protein sequence ID" value="GBR73706.1"/>
    <property type="molecule type" value="Genomic_DNA"/>
</dbReference>
<keyword evidence="7" id="KW-0998">Cell outer membrane</keyword>
<keyword evidence="5" id="KW-0812">Transmembrane</keyword>
<gene>
    <name evidence="9" type="primary">tolC</name>
    <name evidence="9" type="ORF">NO1_1028</name>
</gene>
<dbReference type="GO" id="GO:0015562">
    <property type="term" value="F:efflux transmembrane transporter activity"/>
    <property type="evidence" value="ECO:0007669"/>
    <property type="project" value="InterPro"/>
</dbReference>
<comment type="caution">
    <text evidence="9">The sequence shown here is derived from an EMBL/GenBank/DDBJ whole genome shotgun (WGS) entry which is preliminary data.</text>
</comment>
<keyword evidence="10" id="KW-1185">Reference proteome</keyword>
<dbReference type="Pfam" id="PF02321">
    <property type="entry name" value="OEP"/>
    <property type="match status" value="1"/>
</dbReference>
<evidence type="ECO:0000256" key="8">
    <source>
        <dbReference type="SAM" id="SignalP"/>
    </source>
</evidence>
<evidence type="ECO:0000256" key="1">
    <source>
        <dbReference type="ARBA" id="ARBA00004442"/>
    </source>
</evidence>
<comment type="subcellular location">
    <subcellularLocation>
        <location evidence="1">Cell outer membrane</location>
    </subcellularLocation>
</comment>
<dbReference type="AlphaFoldDB" id="A0A388TAH1"/>
<evidence type="ECO:0000313" key="9">
    <source>
        <dbReference type="EMBL" id="GBR73706.1"/>
    </source>
</evidence>
<name>A0A388TAH1_TERA1</name>
<evidence type="ECO:0000256" key="7">
    <source>
        <dbReference type="ARBA" id="ARBA00023237"/>
    </source>
</evidence>
<dbReference type="PANTHER" id="PTHR30026">
    <property type="entry name" value="OUTER MEMBRANE PROTEIN TOLC"/>
    <property type="match status" value="1"/>
</dbReference>
<sequence>MRGKYFLLAIFFLAAAHAQTFTLEQSIEHALQHSPQHKIIYKDREISKDQARQGYAAVLPQLSLGYTEATAKTPQSDIDMTSLDPMMQSLMGMLGGSQDETKTKSEEFSGQQLLFSFSGFAAVGASWSAGKLADYIYADASAQFVLSVRKAFFDLQAANDMQGLAADLAALMNTYARNAEIMFENGLISRKEMLDVRIQAYDAQKNLTNAEKAAAAARYNFNTTIGLPVDANARLAAHKVEIAEDILTRNFAAAALTEDAYRLRPSYLAAQEAVWLNQVDHFNAWAGSLPAVYYSYSKKKTAYDPESLMTAAGETETRAISAQWNFFAGGANWFKIHEKANNSDRQKEQLKLARSYLLMEIQSSLDDVKAQAQNILTARAQDSLAAESLRIARIDFESGNGTATQLNDAVIQQQSAGNNLIRALYDYEYARARLNYAAGQDVL</sequence>
<keyword evidence="6" id="KW-0472">Membrane</keyword>
<accession>A0A388TAH1</accession>
<dbReference type="InterPro" id="IPR051906">
    <property type="entry name" value="TolC-like"/>
</dbReference>
<comment type="similarity">
    <text evidence="2">Belongs to the outer membrane factor (OMF) (TC 1.B.17) family.</text>
</comment>
<keyword evidence="8" id="KW-0732">Signal</keyword>
<evidence type="ECO:0000256" key="3">
    <source>
        <dbReference type="ARBA" id="ARBA00022448"/>
    </source>
</evidence>
<protein>
    <submittedName>
        <fullName evidence="9">Type I secretion outer membrane protein TolC</fullName>
    </submittedName>
</protein>
<dbReference type="InterPro" id="IPR003423">
    <property type="entry name" value="OMP_efflux"/>
</dbReference>
<dbReference type="GO" id="GO:0015288">
    <property type="term" value="F:porin activity"/>
    <property type="evidence" value="ECO:0007669"/>
    <property type="project" value="TreeGrafter"/>
</dbReference>
<dbReference type="GO" id="GO:0009279">
    <property type="term" value="C:cell outer membrane"/>
    <property type="evidence" value="ECO:0007669"/>
    <property type="project" value="UniProtKB-SubCell"/>
</dbReference>
<proteinExistence type="inferred from homology"/>
<keyword evidence="4" id="KW-1134">Transmembrane beta strand</keyword>
<dbReference type="SUPFAM" id="SSF56954">
    <property type="entry name" value="Outer membrane efflux proteins (OEP)"/>
    <property type="match status" value="1"/>
</dbReference>
<feature type="chain" id="PRO_5017379568" evidence="8">
    <location>
        <begin position="19"/>
        <end position="443"/>
    </location>
</feature>
<keyword evidence="3" id="KW-0813">Transport</keyword>
<dbReference type="GO" id="GO:1990281">
    <property type="term" value="C:efflux pump complex"/>
    <property type="evidence" value="ECO:0007669"/>
    <property type="project" value="TreeGrafter"/>
</dbReference>
<evidence type="ECO:0000256" key="5">
    <source>
        <dbReference type="ARBA" id="ARBA00022692"/>
    </source>
</evidence>